<accession>A0A8J3FCK6</accession>
<dbReference type="GO" id="GO:0004540">
    <property type="term" value="F:RNA nuclease activity"/>
    <property type="evidence" value="ECO:0007669"/>
    <property type="project" value="InterPro"/>
</dbReference>
<keyword evidence="3" id="KW-1185">Reference proteome</keyword>
<evidence type="ECO:0000259" key="1">
    <source>
        <dbReference type="Pfam" id="PF01936"/>
    </source>
</evidence>
<proteinExistence type="predicted"/>
<dbReference type="Pfam" id="PF01936">
    <property type="entry name" value="NYN"/>
    <property type="match status" value="1"/>
</dbReference>
<dbReference type="PANTHER" id="PTHR35458">
    <property type="entry name" value="SLR0755 PROTEIN"/>
    <property type="match status" value="1"/>
</dbReference>
<sequence>MRGERIAVFIDGGFLDKILQYFKNSKIDYRKLVDFMVRDLPLLRVYYYNCLPYLSASPTDEELKRFSNKQKFFRTLNKLPNFTVREGKLAYRGTDKDTEDPIFEQKRVDVYLAVDLVMHSTKRLITHAALLTGDSDLIPAIEIAKSEGVHVALYYLDSKGLHAPKAHDELLEAVDERIALHEELIFEWKRVDDQKG</sequence>
<evidence type="ECO:0000313" key="2">
    <source>
        <dbReference type="EMBL" id="GGJ91997.1"/>
    </source>
</evidence>
<gene>
    <name evidence="2" type="ORF">GCM10007043_02120</name>
</gene>
<feature type="domain" description="NYN" evidence="1">
    <location>
        <begin position="5"/>
        <end position="179"/>
    </location>
</feature>
<evidence type="ECO:0000313" key="3">
    <source>
        <dbReference type="Proteomes" id="UP000637720"/>
    </source>
</evidence>
<reference evidence="2" key="2">
    <citation type="submission" date="2020-09" db="EMBL/GenBank/DDBJ databases">
        <authorList>
            <person name="Sun Q."/>
            <person name="Ohkuma M."/>
        </authorList>
    </citation>
    <scope>NUCLEOTIDE SEQUENCE</scope>
    <source>
        <strain evidence="2">JCM 14719</strain>
    </source>
</reference>
<reference evidence="2" key="1">
    <citation type="journal article" date="2014" name="Int. J. Syst. Evol. Microbiol.">
        <title>Complete genome sequence of Corynebacterium casei LMG S-19264T (=DSM 44701T), isolated from a smear-ripened cheese.</title>
        <authorList>
            <consortium name="US DOE Joint Genome Institute (JGI-PGF)"/>
            <person name="Walter F."/>
            <person name="Albersmeier A."/>
            <person name="Kalinowski J."/>
            <person name="Ruckert C."/>
        </authorList>
    </citation>
    <scope>NUCLEOTIDE SEQUENCE</scope>
    <source>
        <strain evidence="2">JCM 14719</strain>
    </source>
</reference>
<comment type="caution">
    <text evidence="2">The sequence shown here is derived from an EMBL/GenBank/DDBJ whole genome shotgun (WGS) entry which is preliminary data.</text>
</comment>
<dbReference type="Proteomes" id="UP000637720">
    <property type="component" value="Unassembled WGS sequence"/>
</dbReference>
<organism evidence="2 3">
    <name type="scientific">Calditerricola satsumensis</name>
    <dbReference type="NCBI Taxonomy" id="373054"/>
    <lineage>
        <taxon>Bacteria</taxon>
        <taxon>Bacillati</taxon>
        <taxon>Bacillota</taxon>
        <taxon>Bacilli</taxon>
        <taxon>Bacillales</taxon>
        <taxon>Bacillaceae</taxon>
        <taxon>Calditerricola</taxon>
    </lineage>
</organism>
<dbReference type="Gene3D" id="3.40.50.1010">
    <property type="entry name" value="5'-nuclease"/>
    <property type="match status" value="1"/>
</dbReference>
<dbReference type="RefSeq" id="WP_083463105.1">
    <property type="nucleotide sequence ID" value="NZ_BMOF01000002.1"/>
</dbReference>
<protein>
    <submittedName>
        <fullName evidence="2">NYN domain-containing protein</fullName>
    </submittedName>
</protein>
<name>A0A8J3FCK6_9BACI</name>
<dbReference type="EMBL" id="BMOF01000002">
    <property type="protein sequence ID" value="GGJ91997.1"/>
    <property type="molecule type" value="Genomic_DNA"/>
</dbReference>
<dbReference type="InterPro" id="IPR021139">
    <property type="entry name" value="NYN"/>
</dbReference>
<dbReference type="AlphaFoldDB" id="A0A8J3FCK6"/>
<dbReference type="PANTHER" id="PTHR35458:SF8">
    <property type="entry name" value="SLR0650 PROTEIN"/>
    <property type="match status" value="1"/>
</dbReference>
<dbReference type="InterPro" id="IPR047140">
    <property type="entry name" value="LabA"/>
</dbReference>